<organism evidence="2 3">
    <name type="scientific">Denitrovibrio acetiphilus (strain DSM 12809 / NBRC 114555 / N2460)</name>
    <dbReference type="NCBI Taxonomy" id="522772"/>
    <lineage>
        <taxon>Bacteria</taxon>
        <taxon>Pseudomonadati</taxon>
        <taxon>Deferribacterota</taxon>
        <taxon>Deferribacteres</taxon>
        <taxon>Deferribacterales</taxon>
        <taxon>Geovibrionaceae</taxon>
        <taxon>Denitrovibrio</taxon>
    </lineage>
</organism>
<dbReference type="eggNOG" id="COG1040">
    <property type="taxonomic scope" value="Bacteria"/>
</dbReference>
<dbReference type="CDD" id="cd06223">
    <property type="entry name" value="PRTases_typeI"/>
    <property type="match status" value="1"/>
</dbReference>
<dbReference type="RefSeq" id="WP_013012154.1">
    <property type="nucleotide sequence ID" value="NC_013943.1"/>
</dbReference>
<dbReference type="InterPro" id="IPR000836">
    <property type="entry name" value="PRTase_dom"/>
</dbReference>
<sequence length="219" mass="24911">MLSEIFYLKCIGCGYRSENGLPICDDCIEELEKHPHECESCGYPSNIPAKVCGMCKSAVYRDRIRIAYKYKGAIRQFIKEIKFAYRVTGAKTLKKLVENEMIGDYDIISDVPSHYSRKLRRLNHPAQGLAEHMANLTNIKYAKILTRTRRTEYQYKLKKNERHVNVMNAFSCARDVDGLRILLIDDIITTGSTTEECSRILKCSGASKVDVFALTGGHT</sequence>
<name>D4H6J5_DENA2</name>
<dbReference type="PANTHER" id="PTHR47505:SF1">
    <property type="entry name" value="DNA UTILIZATION PROTEIN YHGH"/>
    <property type="match status" value="1"/>
</dbReference>
<dbReference type="InterPro" id="IPR029057">
    <property type="entry name" value="PRTase-like"/>
</dbReference>
<dbReference type="InterPro" id="IPR051910">
    <property type="entry name" value="ComF/GntX_DNA_util-trans"/>
</dbReference>
<evidence type="ECO:0000256" key="1">
    <source>
        <dbReference type="ARBA" id="ARBA00008007"/>
    </source>
</evidence>
<reference evidence="2 3" key="1">
    <citation type="journal article" date="2010" name="Stand. Genomic Sci.">
        <title>Complete genome sequence of Denitrovibrio acetiphilus type strain (N2460).</title>
        <authorList>
            <person name="Kiss H."/>
            <person name="Lang E."/>
            <person name="Lapidus A."/>
            <person name="Copeland A."/>
            <person name="Nolan M."/>
            <person name="Glavina Del Rio T."/>
            <person name="Chen F."/>
            <person name="Lucas S."/>
            <person name="Tice H."/>
            <person name="Cheng J.F."/>
            <person name="Han C."/>
            <person name="Goodwin L."/>
            <person name="Pitluck S."/>
            <person name="Liolios K."/>
            <person name="Pati A."/>
            <person name="Ivanova N."/>
            <person name="Mavromatis K."/>
            <person name="Chen A."/>
            <person name="Palaniappan K."/>
            <person name="Land M."/>
            <person name="Hauser L."/>
            <person name="Chang Y.J."/>
            <person name="Jeffries C.D."/>
            <person name="Detter J.C."/>
            <person name="Brettin T."/>
            <person name="Spring S."/>
            <person name="Rohde M."/>
            <person name="Goker M."/>
            <person name="Woyke T."/>
            <person name="Bristow J."/>
            <person name="Eisen J.A."/>
            <person name="Markowitz V."/>
            <person name="Hugenholtz P."/>
            <person name="Kyrpides N.C."/>
            <person name="Klenk H.P."/>
        </authorList>
    </citation>
    <scope>NUCLEOTIDE SEQUENCE [LARGE SCALE GENOMIC DNA]</scope>
    <source>
        <strain evidence="3">DSM 12809 / NBRC 114555 / N2460</strain>
    </source>
</reference>
<dbReference type="HOGENOM" id="CLU_054549_0_0_0"/>
<dbReference type="EMBL" id="CP001968">
    <property type="protein sequence ID" value="ADD69669.1"/>
    <property type="molecule type" value="Genomic_DNA"/>
</dbReference>
<protein>
    <submittedName>
        <fullName evidence="2">Competence protein F</fullName>
    </submittedName>
</protein>
<gene>
    <name evidence="2" type="ordered locus">Dacet_2919</name>
</gene>
<dbReference type="STRING" id="522772.Dacet_2919"/>
<keyword evidence="3" id="KW-1185">Reference proteome</keyword>
<dbReference type="KEGG" id="dap:Dacet_2919"/>
<dbReference type="SUPFAM" id="SSF53271">
    <property type="entry name" value="PRTase-like"/>
    <property type="match status" value="1"/>
</dbReference>
<dbReference type="InParanoid" id="D4H6J5"/>
<dbReference type="FunCoup" id="D4H6J5">
    <property type="interactions" value="275"/>
</dbReference>
<evidence type="ECO:0000313" key="2">
    <source>
        <dbReference type="EMBL" id="ADD69669.1"/>
    </source>
</evidence>
<dbReference type="Proteomes" id="UP000002012">
    <property type="component" value="Chromosome"/>
</dbReference>
<proteinExistence type="inferred from homology"/>
<comment type="similarity">
    <text evidence="1">Belongs to the ComF/GntX family.</text>
</comment>
<dbReference type="PANTHER" id="PTHR47505">
    <property type="entry name" value="DNA UTILIZATION PROTEIN YHGH"/>
    <property type="match status" value="1"/>
</dbReference>
<accession>D4H6J5</accession>
<evidence type="ECO:0000313" key="3">
    <source>
        <dbReference type="Proteomes" id="UP000002012"/>
    </source>
</evidence>
<dbReference type="Gene3D" id="3.40.50.2020">
    <property type="match status" value="1"/>
</dbReference>
<dbReference type="AlphaFoldDB" id="D4H6J5"/>
<dbReference type="PaxDb" id="522772-Dacet_2919"/>
<dbReference type="OrthoDB" id="9793412at2"/>